<reference evidence="2" key="1">
    <citation type="submission" date="2022-12" db="EMBL/GenBank/DDBJ databases">
        <title>Draft genome assemblies for two species of Escallonia (Escalloniales).</title>
        <authorList>
            <person name="Chanderbali A."/>
            <person name="Dervinis C."/>
            <person name="Anghel I."/>
            <person name="Soltis D."/>
            <person name="Soltis P."/>
            <person name="Zapata F."/>
        </authorList>
    </citation>
    <scope>NUCLEOTIDE SEQUENCE</scope>
    <source>
        <strain evidence="2">UCBG64.0493</strain>
        <tissue evidence="2">Leaf</tissue>
    </source>
</reference>
<organism evidence="2 3">
    <name type="scientific">Escallonia herrerae</name>
    <dbReference type="NCBI Taxonomy" id="1293975"/>
    <lineage>
        <taxon>Eukaryota</taxon>
        <taxon>Viridiplantae</taxon>
        <taxon>Streptophyta</taxon>
        <taxon>Embryophyta</taxon>
        <taxon>Tracheophyta</taxon>
        <taxon>Spermatophyta</taxon>
        <taxon>Magnoliopsida</taxon>
        <taxon>eudicotyledons</taxon>
        <taxon>Gunneridae</taxon>
        <taxon>Pentapetalae</taxon>
        <taxon>asterids</taxon>
        <taxon>campanulids</taxon>
        <taxon>Escalloniales</taxon>
        <taxon>Escalloniaceae</taxon>
        <taxon>Escallonia</taxon>
    </lineage>
</organism>
<accession>A0AA88X296</accession>
<evidence type="ECO:0000256" key="1">
    <source>
        <dbReference type="SAM" id="Coils"/>
    </source>
</evidence>
<dbReference type="AlphaFoldDB" id="A0AA88X296"/>
<comment type="caution">
    <text evidence="2">The sequence shown here is derived from an EMBL/GenBank/DDBJ whole genome shotgun (WGS) entry which is preliminary data.</text>
</comment>
<gene>
    <name evidence="2" type="ORF">RJ639_033195</name>
</gene>
<sequence>MLEEAAGTRMYETKKEAALKTLEKKHSKVDEFEISIEELKQSAEESAFAVKSAEDGAADLKERVEELKSGRA</sequence>
<name>A0AA88X296_9ASTE</name>
<feature type="coiled-coil region" evidence="1">
    <location>
        <begin position="22"/>
        <end position="70"/>
    </location>
</feature>
<keyword evidence="1" id="KW-0175">Coiled coil</keyword>
<protein>
    <submittedName>
        <fullName evidence="2">Uncharacterized protein</fullName>
    </submittedName>
</protein>
<evidence type="ECO:0000313" key="3">
    <source>
        <dbReference type="Proteomes" id="UP001188597"/>
    </source>
</evidence>
<keyword evidence="3" id="KW-1185">Reference proteome</keyword>
<dbReference type="EMBL" id="JAVXUP010000170">
    <property type="protein sequence ID" value="KAK3035603.1"/>
    <property type="molecule type" value="Genomic_DNA"/>
</dbReference>
<evidence type="ECO:0000313" key="2">
    <source>
        <dbReference type="EMBL" id="KAK3035603.1"/>
    </source>
</evidence>
<proteinExistence type="predicted"/>
<dbReference type="Proteomes" id="UP001188597">
    <property type="component" value="Unassembled WGS sequence"/>
</dbReference>